<evidence type="ECO:0000256" key="1">
    <source>
        <dbReference type="SAM" id="MobiDB-lite"/>
    </source>
</evidence>
<dbReference type="HOGENOM" id="CLU_055608_0_0_9"/>
<feature type="compositionally biased region" description="Basic and acidic residues" evidence="1">
    <location>
        <begin position="70"/>
        <end position="81"/>
    </location>
</feature>
<dbReference type="eggNOG" id="ENOG5032RRM">
    <property type="taxonomic scope" value="Bacteria"/>
</dbReference>
<dbReference type="AlphaFoldDB" id="A4IRE1"/>
<reference evidence="3 4" key="1">
    <citation type="journal article" date="2007" name="Proc. Natl. Acad. Sci. U.S.A.">
        <title>Genome and proteome of long-chain alkane degrading Geobacillus thermodenitrificans NG80-2 isolated from a deep-subsurface oil reservoir.</title>
        <authorList>
            <person name="Feng L."/>
            <person name="Wang W."/>
            <person name="Cheng J."/>
            <person name="Ren Y."/>
            <person name="Zhao G."/>
            <person name="Gao C."/>
            <person name="Tang Y."/>
            <person name="Liu X."/>
            <person name="Han W."/>
            <person name="Peng X."/>
            <person name="Liu R."/>
            <person name="Wang L."/>
        </authorList>
    </citation>
    <scope>NUCLEOTIDE SEQUENCE [LARGE SCALE GENOMIC DNA]</scope>
    <source>
        <strain evidence="3 4">NG80-2</strain>
    </source>
</reference>
<proteinExistence type="predicted"/>
<keyword evidence="2" id="KW-0812">Transmembrane</keyword>
<accession>A4IRE1</accession>
<dbReference type="Proteomes" id="UP000001578">
    <property type="component" value="Chromosome"/>
</dbReference>
<evidence type="ECO:0000313" key="4">
    <source>
        <dbReference type="Proteomes" id="UP000001578"/>
    </source>
</evidence>
<name>A4IRE1_GEOTN</name>
<feature type="compositionally biased region" description="Basic and acidic residues" evidence="1">
    <location>
        <begin position="26"/>
        <end position="44"/>
    </location>
</feature>
<organism evidence="3 4">
    <name type="scientific">Geobacillus thermodenitrificans (strain NG80-2)</name>
    <dbReference type="NCBI Taxonomy" id="420246"/>
    <lineage>
        <taxon>Bacteria</taxon>
        <taxon>Bacillati</taxon>
        <taxon>Bacillota</taxon>
        <taxon>Bacilli</taxon>
        <taxon>Bacillales</taxon>
        <taxon>Anoxybacillaceae</taxon>
        <taxon>Geobacillus</taxon>
    </lineage>
</organism>
<sequence length="411" mass="45006">MSENEEKKREQDDKCLVLFFFIYGKMGERNRSTKKGGDKMDKQRSGITVNINGHPQPFTIRRPSEGNQPDEPREHRSEERPSATPANDGKPADRHQACSSQADGRQTDENQRNGRQIGEQKAEKQAFETVKEEEAAALEEVDEQTISISEAIQKKKKAGQKRWAWRLPPHAKSLFLAAAIAAFVGMAFGMTMLRLIPKEKAEPSPAAEAMTELAEAGTATDGEREESTIPAPFSIAVIQAGVYSDSKAAARAAKSIQEAGVPVVIAGQKPAALYIAVGTDKEGLRAVNNKYREAVPSTYVKELAFATKARSDIVQKGEKLYGNMAALSAALLAGKDASKEEWQALSKAYGSLEKSKVSNDKTVQNYVEALKQAYLALAAYKENQDEALLSKAQQQLLEALSTYMELVPLRS</sequence>
<feature type="region of interest" description="Disordered" evidence="1">
    <location>
        <begin position="203"/>
        <end position="225"/>
    </location>
</feature>
<gene>
    <name evidence="3" type="primary">spoIIB</name>
    <name evidence="3" type="ordered locus">GTNG_2550</name>
</gene>
<dbReference type="KEGG" id="gtn:GTNG_2550"/>
<protein>
    <submittedName>
        <fullName evidence="3">Stage II sporulation protein B</fullName>
    </submittedName>
</protein>
<evidence type="ECO:0000313" key="3">
    <source>
        <dbReference type="EMBL" id="ABO67895.1"/>
    </source>
</evidence>
<feature type="compositionally biased region" description="Basic and acidic residues" evidence="1">
    <location>
        <begin position="105"/>
        <end position="129"/>
    </location>
</feature>
<keyword evidence="2" id="KW-1133">Transmembrane helix</keyword>
<evidence type="ECO:0000256" key="2">
    <source>
        <dbReference type="SAM" id="Phobius"/>
    </source>
</evidence>
<feature type="transmembrane region" description="Helical" evidence="2">
    <location>
        <begin position="174"/>
        <end position="196"/>
    </location>
</feature>
<keyword evidence="2" id="KW-0472">Membrane</keyword>
<dbReference type="EMBL" id="CP000557">
    <property type="protein sequence ID" value="ABO67895.1"/>
    <property type="molecule type" value="Genomic_DNA"/>
</dbReference>
<feature type="region of interest" description="Disordered" evidence="1">
    <location>
        <begin position="26"/>
        <end position="129"/>
    </location>
</feature>